<dbReference type="GO" id="GO:0008483">
    <property type="term" value="F:transaminase activity"/>
    <property type="evidence" value="ECO:0007669"/>
    <property type="project" value="UniProtKB-KW"/>
</dbReference>
<dbReference type="Gene3D" id="3.40.640.10">
    <property type="entry name" value="Type I PLP-dependent aspartate aminotransferase-like (Major domain)"/>
    <property type="match status" value="1"/>
</dbReference>
<evidence type="ECO:0000256" key="9">
    <source>
        <dbReference type="RuleBase" id="RU004504"/>
    </source>
</evidence>
<comment type="catalytic activity">
    <reaction evidence="8">
        <text>(sulfur carrier)-H + L-cysteine = (sulfur carrier)-SH + L-alanine</text>
        <dbReference type="Rhea" id="RHEA:43892"/>
        <dbReference type="Rhea" id="RHEA-COMP:14737"/>
        <dbReference type="Rhea" id="RHEA-COMP:14739"/>
        <dbReference type="ChEBI" id="CHEBI:29917"/>
        <dbReference type="ChEBI" id="CHEBI:35235"/>
        <dbReference type="ChEBI" id="CHEBI:57972"/>
        <dbReference type="ChEBI" id="CHEBI:64428"/>
        <dbReference type="EC" id="2.8.1.7"/>
    </reaction>
</comment>
<keyword evidence="7" id="KW-0411">Iron-sulfur</keyword>
<evidence type="ECO:0000259" key="10">
    <source>
        <dbReference type="Pfam" id="PF00266"/>
    </source>
</evidence>
<accession>A0ABU3PRK2</accession>
<evidence type="ECO:0000256" key="6">
    <source>
        <dbReference type="ARBA" id="ARBA00023004"/>
    </source>
</evidence>
<comment type="similarity">
    <text evidence="2">Belongs to the class-V pyridoxal-phosphate-dependent aminotransferase family. NifS/IscS subfamily.</text>
</comment>
<dbReference type="SUPFAM" id="SSF53383">
    <property type="entry name" value="PLP-dependent transferases"/>
    <property type="match status" value="1"/>
</dbReference>
<evidence type="ECO:0000256" key="4">
    <source>
        <dbReference type="ARBA" id="ARBA00022723"/>
    </source>
</evidence>
<dbReference type="EMBL" id="JAVYII010000001">
    <property type="protein sequence ID" value="MDT9591821.1"/>
    <property type="molecule type" value="Genomic_DNA"/>
</dbReference>
<dbReference type="InterPro" id="IPR000192">
    <property type="entry name" value="Aminotrans_V_dom"/>
</dbReference>
<dbReference type="PROSITE" id="PS00595">
    <property type="entry name" value="AA_TRANSFER_CLASS_5"/>
    <property type="match status" value="1"/>
</dbReference>
<evidence type="ECO:0000256" key="7">
    <source>
        <dbReference type="ARBA" id="ARBA00023014"/>
    </source>
</evidence>
<organism evidence="11 12">
    <name type="scientific">Nocardioides imazamoxiresistens</name>
    <dbReference type="NCBI Taxonomy" id="3231893"/>
    <lineage>
        <taxon>Bacteria</taxon>
        <taxon>Bacillati</taxon>
        <taxon>Actinomycetota</taxon>
        <taxon>Actinomycetes</taxon>
        <taxon>Propionibacteriales</taxon>
        <taxon>Nocardioidaceae</taxon>
        <taxon>Nocardioides</taxon>
    </lineage>
</organism>
<dbReference type="PANTHER" id="PTHR11601:SF34">
    <property type="entry name" value="CYSTEINE DESULFURASE"/>
    <property type="match status" value="1"/>
</dbReference>
<name>A0ABU3PRK2_9ACTN</name>
<feature type="non-terminal residue" evidence="11">
    <location>
        <position position="1"/>
    </location>
</feature>
<comment type="caution">
    <text evidence="11">The sequence shown here is derived from an EMBL/GenBank/DDBJ whole genome shotgun (WGS) entry which is preliminary data.</text>
</comment>
<evidence type="ECO:0000256" key="1">
    <source>
        <dbReference type="ARBA" id="ARBA00001933"/>
    </source>
</evidence>
<keyword evidence="12" id="KW-1185">Reference proteome</keyword>
<dbReference type="Gene3D" id="3.90.1150.10">
    <property type="entry name" value="Aspartate Aminotransferase, domain 1"/>
    <property type="match status" value="1"/>
</dbReference>
<dbReference type="EC" id="2.8.1.7" evidence="3"/>
<gene>
    <name evidence="11" type="ORF">RDV89_01985</name>
</gene>
<proteinExistence type="inferred from homology"/>
<dbReference type="RefSeq" id="WP_315730858.1">
    <property type="nucleotide sequence ID" value="NZ_JAVYII010000001.1"/>
</dbReference>
<evidence type="ECO:0000313" key="11">
    <source>
        <dbReference type="EMBL" id="MDT9591821.1"/>
    </source>
</evidence>
<evidence type="ECO:0000256" key="3">
    <source>
        <dbReference type="ARBA" id="ARBA00012239"/>
    </source>
</evidence>
<sequence>ALGDGDDVALVSVMWANNETGVLQPVDALGALCRERGVPFHTDAVQALGAVPVDLAAAPVDLVTATGHKVGGPHGAGVLVVRRGHDLTALLHGGGQERDLRSGTVGVAAIAGLAAAFETAVATQPASALRLAGLRDDLVAGVRAAVPGVAVNGAGAERLPGIASVRFPGCEGDALLMLLDAAGVEVSTGSACSAGVPQASHVLLAMGLEEAEARSTLRFSLGHTSTADDVAAALEALPAAVERALSAAARATRRAG</sequence>
<keyword evidence="4" id="KW-0479">Metal-binding</keyword>
<dbReference type="InterPro" id="IPR015421">
    <property type="entry name" value="PyrdxlP-dep_Trfase_major"/>
</dbReference>
<evidence type="ECO:0000313" key="12">
    <source>
        <dbReference type="Proteomes" id="UP001268542"/>
    </source>
</evidence>
<dbReference type="Pfam" id="PF00266">
    <property type="entry name" value="Aminotran_5"/>
    <property type="match status" value="1"/>
</dbReference>
<keyword evidence="11" id="KW-0032">Aminotransferase</keyword>
<keyword evidence="5" id="KW-0663">Pyridoxal phosphate</keyword>
<protein>
    <recommendedName>
        <fullName evidence="3">cysteine desulfurase</fullName>
        <ecNumber evidence="3">2.8.1.7</ecNumber>
    </recommendedName>
</protein>
<dbReference type="InterPro" id="IPR015422">
    <property type="entry name" value="PyrdxlP-dep_Trfase_small"/>
</dbReference>
<evidence type="ECO:0000256" key="8">
    <source>
        <dbReference type="ARBA" id="ARBA00050776"/>
    </source>
</evidence>
<comment type="cofactor">
    <cofactor evidence="1 9">
        <name>pyridoxal 5'-phosphate</name>
        <dbReference type="ChEBI" id="CHEBI:597326"/>
    </cofactor>
</comment>
<keyword evidence="11" id="KW-0808">Transferase</keyword>
<feature type="domain" description="Aminotransferase class V" evidence="10">
    <location>
        <begin position="6"/>
        <end position="231"/>
    </location>
</feature>
<dbReference type="InterPro" id="IPR015424">
    <property type="entry name" value="PyrdxlP-dep_Trfase"/>
</dbReference>
<reference evidence="11 12" key="1">
    <citation type="submission" date="2023-08" db="EMBL/GenBank/DDBJ databases">
        <title>Nocardioides seae sp. nov., a bacterium isolated from a soil.</title>
        <authorList>
            <person name="Wang X."/>
        </authorList>
    </citation>
    <scope>NUCLEOTIDE SEQUENCE [LARGE SCALE GENOMIC DNA]</scope>
    <source>
        <strain evidence="11 12">YZH12</strain>
    </source>
</reference>
<dbReference type="Proteomes" id="UP001268542">
    <property type="component" value="Unassembled WGS sequence"/>
</dbReference>
<evidence type="ECO:0000256" key="5">
    <source>
        <dbReference type="ARBA" id="ARBA00022898"/>
    </source>
</evidence>
<keyword evidence="6" id="KW-0408">Iron</keyword>
<dbReference type="PANTHER" id="PTHR11601">
    <property type="entry name" value="CYSTEINE DESULFURYLASE FAMILY MEMBER"/>
    <property type="match status" value="1"/>
</dbReference>
<dbReference type="InterPro" id="IPR020578">
    <property type="entry name" value="Aminotrans_V_PyrdxlP_BS"/>
</dbReference>
<evidence type="ECO:0000256" key="2">
    <source>
        <dbReference type="ARBA" id="ARBA00006490"/>
    </source>
</evidence>